<proteinExistence type="predicted"/>
<evidence type="ECO:0000256" key="1">
    <source>
        <dbReference type="SAM" id="Coils"/>
    </source>
</evidence>
<dbReference type="AlphaFoldDB" id="A0A0H3DB86"/>
<reference evidence="2 3" key="1">
    <citation type="journal article" date="2010" name="Cell Res.">
        <title>Complete genome sequence of the rifamycin SV-producing Amycolatopsis mediterranei U32 revealed its genetic characteristics in phylogeny and metabolism.</title>
        <authorList>
            <person name="Zhao W."/>
            <person name="Zhong Y."/>
            <person name="Yuan H."/>
            <person name="Wang J."/>
            <person name="Zheng H."/>
            <person name="Wang Y."/>
            <person name="Cen X."/>
            <person name="Xu F."/>
            <person name="Bai J."/>
            <person name="Han X."/>
            <person name="Lu G."/>
            <person name="Zhu Y."/>
            <person name="Shao Z."/>
            <person name="Yan H."/>
            <person name="Li C."/>
            <person name="Peng N."/>
            <person name="Zhang Z."/>
            <person name="Zhang Y."/>
            <person name="Lin W."/>
            <person name="Fan Y."/>
            <person name="Qin Z."/>
            <person name="Hu Y."/>
            <person name="Zhu B."/>
            <person name="Wang S."/>
            <person name="Ding X."/>
            <person name="Zhao G.P."/>
        </authorList>
    </citation>
    <scope>NUCLEOTIDE SEQUENCE [LARGE SCALE GENOMIC DNA]</scope>
    <source>
        <strain evidence="3">U-32</strain>
    </source>
</reference>
<sequence length="258" mass="28506">MTADDELAKARHAYKVATERLNTAKARLKKAGRKALDELEQKFGKQVDVAAALHYSTSNVAKLRPNERDTPWEPRGLKFYKTVDKETGNRHDLGRLRTEFDQAKRAVSMAADAVHDAEATADIGSLDLESAAVTTATAVSIDDVQVFQKFRCVVLDVRVRNTGPSVANLTRVSLRILDRKSYLTAYAPSAGYDLLVDGDEGEVGVRHSLLPDEVDNFLVTLGFTEAESGYEFTAELGVRYNGDQVAVYRPLVFESCFD</sequence>
<dbReference type="EMBL" id="CP002000">
    <property type="protein sequence ID" value="ADJ47542.1"/>
    <property type="molecule type" value="Genomic_DNA"/>
</dbReference>
<gene>
    <name evidence="2" type="ordered locus">AMED_5795</name>
</gene>
<evidence type="ECO:0000313" key="2">
    <source>
        <dbReference type="EMBL" id="ADJ47542.1"/>
    </source>
</evidence>
<protein>
    <submittedName>
        <fullName evidence="2">Uncharacterized protein</fullName>
    </submittedName>
</protein>
<dbReference type="Proteomes" id="UP000000328">
    <property type="component" value="Chromosome"/>
</dbReference>
<dbReference type="RefSeq" id="WP_013227600.1">
    <property type="nucleotide sequence ID" value="NC_014318.1"/>
</dbReference>
<name>A0A0H3DB86_AMYMU</name>
<dbReference type="PATRIC" id="fig|749927.5.peg.6023"/>
<accession>A0A0H3DB86</accession>
<keyword evidence="1" id="KW-0175">Coiled coil</keyword>
<dbReference type="KEGG" id="amd:AMED_5795"/>
<evidence type="ECO:0000313" key="3">
    <source>
        <dbReference type="Proteomes" id="UP000000328"/>
    </source>
</evidence>
<organism evidence="2 3">
    <name type="scientific">Amycolatopsis mediterranei (strain U-32)</name>
    <dbReference type="NCBI Taxonomy" id="749927"/>
    <lineage>
        <taxon>Bacteria</taxon>
        <taxon>Bacillati</taxon>
        <taxon>Actinomycetota</taxon>
        <taxon>Actinomycetes</taxon>
        <taxon>Pseudonocardiales</taxon>
        <taxon>Pseudonocardiaceae</taxon>
        <taxon>Amycolatopsis</taxon>
    </lineage>
</organism>
<feature type="coiled-coil region" evidence="1">
    <location>
        <begin position="7"/>
        <end position="34"/>
    </location>
</feature>
<dbReference type="HOGENOM" id="CLU_1076209_0_0_11"/>
<dbReference type="GeneID" id="92873465"/>